<dbReference type="AlphaFoldDB" id="A0AA39CIU1"/>
<keyword evidence="1" id="KW-0805">Transcription regulation</keyword>
<sequence>MGQYLQGTQKSVQTWNMHGMAVRAAFQIGLHSADLARVFSPIDQEIRKRTWYGCIMLDRTLSMTFGRPASIPDSYVQIDLPIEFSTLNGGVAGSDRKESLSIAFFNGTATLYKVLCTTIDALYGQNLACSFPANAVDTVALVYKIENQLSEWQRGLPSHMRLIATQDIMPDRLPSAESSTENAWRQLRLRFILTLRYTNVRILLHRPVLVKFLEGLSNPVDNHDFSMLQQVGAIHIQIAIKSAKEIICLVLNALQSASGRAKWGLLGAWWFTLYYTFNAALVLGACVLVQVDQKSSSSDAANSFPDSTEDMTLHLSMAIEALRHLDNDNRMVARCRDYLEQFVQVVQALAIGQGLVPQPVDWQAPYRQPQAPYAQMPQSGGDYALLQNAAMGMFNGMVTSTKHSPLGMELGEFMLDGDLEFLSSHSYAYNRGVPQ</sequence>
<dbReference type="Pfam" id="PF04082">
    <property type="entry name" value="Fungal_trans"/>
    <property type="match status" value="1"/>
</dbReference>
<protein>
    <recommendedName>
        <fullName evidence="6">Xylanolytic transcriptional activator regulatory domain-containing protein</fullName>
    </recommendedName>
</protein>
<keyword evidence="2" id="KW-0238">DNA-binding</keyword>
<accession>A0AA39CIU1</accession>
<dbReference type="GO" id="GO:0000981">
    <property type="term" value="F:DNA-binding transcription factor activity, RNA polymerase II-specific"/>
    <property type="evidence" value="ECO:0007669"/>
    <property type="project" value="TreeGrafter"/>
</dbReference>
<dbReference type="InterPro" id="IPR051127">
    <property type="entry name" value="Fungal_SecMet_Regulators"/>
</dbReference>
<evidence type="ECO:0000256" key="2">
    <source>
        <dbReference type="ARBA" id="ARBA00023125"/>
    </source>
</evidence>
<name>A0AA39CIU1_9EURO</name>
<comment type="caution">
    <text evidence="7">The sequence shown here is derived from an EMBL/GenBank/DDBJ whole genome shotgun (WGS) entry which is preliminary data.</text>
</comment>
<evidence type="ECO:0000259" key="6">
    <source>
        <dbReference type="SMART" id="SM00906"/>
    </source>
</evidence>
<organism evidence="7 8">
    <name type="scientific">Cladophialophora chaetospira</name>
    <dbReference type="NCBI Taxonomy" id="386627"/>
    <lineage>
        <taxon>Eukaryota</taxon>
        <taxon>Fungi</taxon>
        <taxon>Dikarya</taxon>
        <taxon>Ascomycota</taxon>
        <taxon>Pezizomycotina</taxon>
        <taxon>Eurotiomycetes</taxon>
        <taxon>Chaetothyriomycetidae</taxon>
        <taxon>Chaetothyriales</taxon>
        <taxon>Herpotrichiellaceae</taxon>
        <taxon>Cladophialophora</taxon>
    </lineage>
</organism>
<proteinExistence type="predicted"/>
<dbReference type="SMART" id="SM00906">
    <property type="entry name" value="Fungal_trans"/>
    <property type="match status" value="1"/>
</dbReference>
<dbReference type="PANTHER" id="PTHR47424:SF3">
    <property type="entry name" value="REGULATORY PROTEIN GAL4"/>
    <property type="match status" value="1"/>
</dbReference>
<keyword evidence="5" id="KW-0472">Membrane</keyword>
<keyword evidence="4" id="KW-0539">Nucleus</keyword>
<dbReference type="GO" id="GO:0006351">
    <property type="term" value="P:DNA-templated transcription"/>
    <property type="evidence" value="ECO:0007669"/>
    <property type="project" value="InterPro"/>
</dbReference>
<evidence type="ECO:0000256" key="3">
    <source>
        <dbReference type="ARBA" id="ARBA00023163"/>
    </source>
</evidence>
<dbReference type="GO" id="GO:0008270">
    <property type="term" value="F:zinc ion binding"/>
    <property type="evidence" value="ECO:0007669"/>
    <property type="project" value="InterPro"/>
</dbReference>
<evidence type="ECO:0000256" key="5">
    <source>
        <dbReference type="SAM" id="Phobius"/>
    </source>
</evidence>
<feature type="transmembrane region" description="Helical" evidence="5">
    <location>
        <begin position="268"/>
        <end position="289"/>
    </location>
</feature>
<reference evidence="7" key="1">
    <citation type="submission" date="2022-10" db="EMBL/GenBank/DDBJ databases">
        <title>Culturing micro-colonial fungi from biological soil crusts in the Mojave desert and describing Neophaeococcomyces mojavensis, and introducing the new genera and species Taxawa tesnikishii.</title>
        <authorList>
            <person name="Kurbessoian T."/>
            <person name="Stajich J.E."/>
        </authorList>
    </citation>
    <scope>NUCLEOTIDE SEQUENCE</scope>
    <source>
        <strain evidence="7">TK_41</strain>
    </source>
</reference>
<feature type="domain" description="Xylanolytic transcriptional activator regulatory" evidence="6">
    <location>
        <begin position="14"/>
        <end position="87"/>
    </location>
</feature>
<dbReference type="CDD" id="cd12148">
    <property type="entry name" value="fungal_TF_MHR"/>
    <property type="match status" value="1"/>
</dbReference>
<dbReference type="GO" id="GO:0000978">
    <property type="term" value="F:RNA polymerase II cis-regulatory region sequence-specific DNA binding"/>
    <property type="evidence" value="ECO:0007669"/>
    <property type="project" value="TreeGrafter"/>
</dbReference>
<keyword evidence="3" id="KW-0804">Transcription</keyword>
<dbReference type="GO" id="GO:0005634">
    <property type="term" value="C:nucleus"/>
    <property type="evidence" value="ECO:0007669"/>
    <property type="project" value="TreeGrafter"/>
</dbReference>
<keyword evidence="5" id="KW-0812">Transmembrane</keyword>
<dbReference type="EMBL" id="JAPDRK010000007">
    <property type="protein sequence ID" value="KAJ9610544.1"/>
    <property type="molecule type" value="Genomic_DNA"/>
</dbReference>
<dbReference type="Proteomes" id="UP001172673">
    <property type="component" value="Unassembled WGS sequence"/>
</dbReference>
<dbReference type="GO" id="GO:0000435">
    <property type="term" value="P:positive regulation of transcription from RNA polymerase II promoter by galactose"/>
    <property type="evidence" value="ECO:0007669"/>
    <property type="project" value="TreeGrafter"/>
</dbReference>
<evidence type="ECO:0000313" key="8">
    <source>
        <dbReference type="Proteomes" id="UP001172673"/>
    </source>
</evidence>
<evidence type="ECO:0000256" key="4">
    <source>
        <dbReference type="ARBA" id="ARBA00023242"/>
    </source>
</evidence>
<evidence type="ECO:0000256" key="1">
    <source>
        <dbReference type="ARBA" id="ARBA00023015"/>
    </source>
</evidence>
<evidence type="ECO:0000313" key="7">
    <source>
        <dbReference type="EMBL" id="KAJ9610544.1"/>
    </source>
</evidence>
<gene>
    <name evidence="7" type="ORF">H2200_005321</name>
</gene>
<dbReference type="InterPro" id="IPR007219">
    <property type="entry name" value="XnlR_reg_dom"/>
</dbReference>
<dbReference type="PANTHER" id="PTHR47424">
    <property type="entry name" value="REGULATORY PROTEIN GAL4"/>
    <property type="match status" value="1"/>
</dbReference>
<keyword evidence="5" id="KW-1133">Transmembrane helix</keyword>
<keyword evidence="8" id="KW-1185">Reference proteome</keyword>